<evidence type="ECO:0000259" key="2">
    <source>
        <dbReference type="Pfam" id="PF06985"/>
    </source>
</evidence>
<protein>
    <recommendedName>
        <fullName evidence="2">Heterokaryon incompatibility domain-containing protein</fullName>
    </recommendedName>
</protein>
<evidence type="ECO:0000256" key="1">
    <source>
        <dbReference type="SAM" id="MobiDB-lite"/>
    </source>
</evidence>
<dbReference type="AlphaFoldDB" id="A0A9W4UM74"/>
<name>A0A9W4UM74_9PLEO</name>
<dbReference type="PANTHER" id="PTHR33112:SF13">
    <property type="entry name" value="HETEROKARYON INCOMPATIBILITY DOMAIN-CONTAINING PROTEIN"/>
    <property type="match status" value="1"/>
</dbReference>
<evidence type="ECO:0000313" key="3">
    <source>
        <dbReference type="EMBL" id="CAI6338535.1"/>
    </source>
</evidence>
<accession>A0A9W4UM74</accession>
<sequence length="701" mass="79174">MPCAICHDFQRKQREHSENDKDSENDEGEGERNVEVERFSWAALKTRAVSCSTCEILVQGCTGILRKNGVGEEDIIYGGLRFMYPSSSEVSSDEDQGEADDDDEDDDDEDEPQDLEKRITFHLANGECLEIEMFASEDETSENSGSSHCVWEFNPTRSRTCQQTDSAMALATIKQWISRCIVSDYAPYSSCEIPEYPPLPTRVVDVGLKSGTVKLVESKGRKAKYICLSHCWGREPINTTITSNLRSRTLQIPWDELTKTFQHAITLTRDLGIEYIWIDSLCIVQDSASDWEIESARMADIYSNSHLTIAATSSHDSRGGLFRSPSDIKVSGTRATGEPYNLYFREAIEHHIDNMGEATEKRYPLLTRAWVYQERMLSTRIVHFGRDELFFECKSGVSCECGYIAYHDTSMESQVLLLKIVYADAISGHDAVEFEEDLEAVHHHRMRLWRTLVSSYTNLFLTKSKDRLPAVGGMARQLSTIRGSAYVAGLWKDSLNEDLLWTVYSPRKRKSRESVLNAPSWSWASVETPVSYWDGIMFTTLDGPMVETVQPRDHFSKILRVSVTPSAIDEFGSIARGVLRISGLVVECTLQWDTELRNGQQVFCPYIQVGDNRLRVDADYCLDAEGHGFVESGTPVYCIRMSLLRNFERENLVSLVLRQSASHTNAYERIGIVRIAGPRNSVDPYGGGIFLNIPEQAITIV</sequence>
<dbReference type="OrthoDB" id="3486565at2759"/>
<evidence type="ECO:0000313" key="4">
    <source>
        <dbReference type="Proteomes" id="UP001152607"/>
    </source>
</evidence>
<feature type="region of interest" description="Disordered" evidence="1">
    <location>
        <begin position="87"/>
        <end position="113"/>
    </location>
</feature>
<dbReference type="EMBL" id="CAOQHR010000008">
    <property type="protein sequence ID" value="CAI6338535.1"/>
    <property type="molecule type" value="Genomic_DNA"/>
</dbReference>
<feature type="region of interest" description="Disordered" evidence="1">
    <location>
        <begin position="10"/>
        <end position="34"/>
    </location>
</feature>
<reference evidence="3" key="1">
    <citation type="submission" date="2023-01" db="EMBL/GenBank/DDBJ databases">
        <authorList>
            <person name="Van Ghelder C."/>
            <person name="Rancurel C."/>
        </authorList>
    </citation>
    <scope>NUCLEOTIDE SEQUENCE</scope>
    <source>
        <strain evidence="3">CNCM I-4278</strain>
    </source>
</reference>
<proteinExistence type="predicted"/>
<organism evidence="3 4">
    <name type="scientific">Periconia digitata</name>
    <dbReference type="NCBI Taxonomy" id="1303443"/>
    <lineage>
        <taxon>Eukaryota</taxon>
        <taxon>Fungi</taxon>
        <taxon>Dikarya</taxon>
        <taxon>Ascomycota</taxon>
        <taxon>Pezizomycotina</taxon>
        <taxon>Dothideomycetes</taxon>
        <taxon>Pleosporomycetidae</taxon>
        <taxon>Pleosporales</taxon>
        <taxon>Massarineae</taxon>
        <taxon>Periconiaceae</taxon>
        <taxon>Periconia</taxon>
    </lineage>
</organism>
<comment type="caution">
    <text evidence="3">The sequence shown here is derived from an EMBL/GenBank/DDBJ whole genome shotgun (WGS) entry which is preliminary data.</text>
</comment>
<feature type="domain" description="Heterokaryon incompatibility" evidence="2">
    <location>
        <begin position="225"/>
        <end position="374"/>
    </location>
</feature>
<dbReference type="Pfam" id="PF06985">
    <property type="entry name" value="HET"/>
    <property type="match status" value="1"/>
</dbReference>
<feature type="compositionally biased region" description="Acidic residues" evidence="1">
    <location>
        <begin position="91"/>
        <end position="113"/>
    </location>
</feature>
<keyword evidence="4" id="KW-1185">Reference proteome</keyword>
<dbReference type="Proteomes" id="UP001152607">
    <property type="component" value="Unassembled WGS sequence"/>
</dbReference>
<gene>
    <name evidence="3" type="ORF">PDIGIT_LOCUS11665</name>
</gene>
<feature type="compositionally biased region" description="Basic and acidic residues" evidence="1">
    <location>
        <begin position="10"/>
        <end position="22"/>
    </location>
</feature>
<dbReference type="PANTHER" id="PTHR33112">
    <property type="entry name" value="DOMAIN PROTEIN, PUTATIVE-RELATED"/>
    <property type="match status" value="1"/>
</dbReference>
<dbReference type="InterPro" id="IPR010730">
    <property type="entry name" value="HET"/>
</dbReference>